<protein>
    <recommendedName>
        <fullName evidence="1">Heterokaryon incompatibility domain-containing protein</fullName>
    </recommendedName>
</protein>
<dbReference type="AlphaFoldDB" id="A0A370T9I3"/>
<feature type="domain" description="Heterokaryon incompatibility" evidence="1">
    <location>
        <begin position="44"/>
        <end position="239"/>
    </location>
</feature>
<dbReference type="OrthoDB" id="3553147at2759"/>
<dbReference type="PANTHER" id="PTHR24148">
    <property type="entry name" value="ANKYRIN REPEAT DOMAIN-CONTAINING PROTEIN 39 HOMOLOG-RELATED"/>
    <property type="match status" value="1"/>
</dbReference>
<sequence length="630" mass="72240">MTRTLYERLTGKRQIRLMNLHPGRPSDPVSCHLTLEDLNTSLEYSALSYEWKINNGFANTACGGTSLEVAHNLAAALISLRRFDRPMVFWIDAVCINQKDQIEKSKQTPLMHDIYATAKSVLIWLGPSFRGVKAAFDVLPYLAMVGVERHTTGKPDTENLEDILSSNIKERPNQGSIIQLQNDLVFMTHDRDALLMQILKRHPELDDDVIFRFDDHETWAAIDRLFSDSYFQRSWIIQEVAVTEAVYVFCGSHSIHWDIFRMAFEGRSKMTFQSQKGLQSYIPYSKETNPRDRVYAALGIIKPQSLCRDIVPDYRKDVEDIFYEAACHIIRLRKDLYLWSSKTLMSRRAMPKLPSWVPEWTMAPCEEALEFAVPEFSRCLSCNPLIDGKSLFIDGHLLDEIDTIYPIKDPKDVVEISVISVGLEEWLKNHDKTMFSAYCGDPQNLTSQKIPCGAASSDRLQEEIKIEASQLLSKFRNLPPIIASILRIWLLKPVTPMTAFSSISRHSGYRLFLAALYILPRLAFRQVNVPKGLPKEFNVWIMLAIILYYEKKLIPISMEHYRTYNEFRGMLVEDRFFVTKKEFFGCAPAEAVKQGQIVAILGGAYVPDLLEKCEGYYKLIAHAYVEGITN</sequence>
<evidence type="ECO:0000313" key="2">
    <source>
        <dbReference type="EMBL" id="RDL30236.1"/>
    </source>
</evidence>
<evidence type="ECO:0000313" key="3">
    <source>
        <dbReference type="Proteomes" id="UP000254866"/>
    </source>
</evidence>
<dbReference type="InterPro" id="IPR010730">
    <property type="entry name" value="HET"/>
</dbReference>
<accession>A0A370T9I3</accession>
<reference evidence="2 3" key="1">
    <citation type="journal article" date="2018" name="IMA Fungus">
        <title>IMA Genome-F 9: Draft genome sequence of Annulohypoxylon stygium, Aspergillus mulundensis, Berkeleyomyces basicola (syn. Thielaviopsis basicola), Ceratocystis smalleyi, two Cercospora beticola strains, Coleophoma cylindrospora, Fusarium fracticaudum, Phialophora cf. hyalina, and Morchella septimelata.</title>
        <authorList>
            <person name="Wingfield B.D."/>
            <person name="Bills G.F."/>
            <person name="Dong Y."/>
            <person name="Huang W."/>
            <person name="Nel W.J."/>
            <person name="Swalarsk-Parry B.S."/>
            <person name="Vaghefi N."/>
            <person name="Wilken P.M."/>
            <person name="An Z."/>
            <person name="de Beer Z.W."/>
            <person name="De Vos L."/>
            <person name="Chen L."/>
            <person name="Duong T.A."/>
            <person name="Gao Y."/>
            <person name="Hammerbacher A."/>
            <person name="Kikkert J.R."/>
            <person name="Li Y."/>
            <person name="Li H."/>
            <person name="Li K."/>
            <person name="Li Q."/>
            <person name="Liu X."/>
            <person name="Ma X."/>
            <person name="Naidoo K."/>
            <person name="Pethybridge S.J."/>
            <person name="Sun J."/>
            <person name="Steenkamp E.T."/>
            <person name="van der Nest M.A."/>
            <person name="van Wyk S."/>
            <person name="Wingfield M.J."/>
            <person name="Xiong C."/>
            <person name="Yue Q."/>
            <person name="Zhang X."/>
        </authorList>
    </citation>
    <scope>NUCLEOTIDE SEQUENCE [LARGE SCALE GENOMIC DNA]</scope>
    <source>
        <strain evidence="2 3">BP 5553</strain>
    </source>
</reference>
<dbReference type="InterPro" id="IPR052895">
    <property type="entry name" value="HetReg/Transcr_Mod"/>
</dbReference>
<evidence type="ECO:0000259" key="1">
    <source>
        <dbReference type="Pfam" id="PF06985"/>
    </source>
</evidence>
<dbReference type="GeneID" id="43603363"/>
<organism evidence="2 3">
    <name type="scientific">Venustampulla echinocandica</name>
    <dbReference type="NCBI Taxonomy" id="2656787"/>
    <lineage>
        <taxon>Eukaryota</taxon>
        <taxon>Fungi</taxon>
        <taxon>Dikarya</taxon>
        <taxon>Ascomycota</taxon>
        <taxon>Pezizomycotina</taxon>
        <taxon>Leotiomycetes</taxon>
        <taxon>Helotiales</taxon>
        <taxon>Pleuroascaceae</taxon>
        <taxon>Venustampulla</taxon>
    </lineage>
</organism>
<dbReference type="STRING" id="2656787.A0A370T9I3"/>
<dbReference type="EMBL" id="NPIC01000016">
    <property type="protein sequence ID" value="RDL30236.1"/>
    <property type="molecule type" value="Genomic_DNA"/>
</dbReference>
<keyword evidence="3" id="KW-1185">Reference proteome</keyword>
<dbReference type="RefSeq" id="XP_031864844.1">
    <property type="nucleotide sequence ID" value="XM_032019137.1"/>
</dbReference>
<dbReference type="Proteomes" id="UP000254866">
    <property type="component" value="Unassembled WGS sequence"/>
</dbReference>
<dbReference type="PANTHER" id="PTHR24148:SF82">
    <property type="entry name" value="HETEROKARYON INCOMPATIBILITY DOMAIN-CONTAINING PROTEIN"/>
    <property type="match status" value="1"/>
</dbReference>
<name>A0A370T9I3_9HELO</name>
<proteinExistence type="predicted"/>
<dbReference type="Pfam" id="PF06985">
    <property type="entry name" value="HET"/>
    <property type="match status" value="1"/>
</dbReference>
<comment type="caution">
    <text evidence="2">The sequence shown here is derived from an EMBL/GenBank/DDBJ whole genome shotgun (WGS) entry which is preliminary data.</text>
</comment>
<gene>
    <name evidence="2" type="ORF">BP5553_10514</name>
</gene>